<feature type="compositionally biased region" description="Acidic residues" evidence="1">
    <location>
        <begin position="45"/>
        <end position="56"/>
    </location>
</feature>
<comment type="caution">
    <text evidence="2">The sequence shown here is derived from an EMBL/GenBank/DDBJ whole genome shotgun (WGS) entry which is preliminary data.</text>
</comment>
<protein>
    <submittedName>
        <fullName evidence="2">Uncharacterized protein</fullName>
    </submittedName>
</protein>
<feature type="compositionally biased region" description="Basic and acidic residues" evidence="1">
    <location>
        <begin position="141"/>
        <end position="179"/>
    </location>
</feature>
<sequence length="185" mass="19844">MASPDPSSQVAAGVASLSLQPESPAAPQGSRPESGKKQPSQLAESWEDDVSSESETESGPADGKHTGTLAPPPTPMSPRDASFESRRSAPILATASPTSPVSLALDPPGNSGSPGPPRRPEKTDAVARRMIAGALGLRAPKMTEEQRAYDRAVREKERRRKEEERERERERQAEAERAKKAVWGD</sequence>
<evidence type="ECO:0000313" key="2">
    <source>
        <dbReference type="EMBL" id="KAL1883819.1"/>
    </source>
</evidence>
<dbReference type="Proteomes" id="UP001586593">
    <property type="component" value="Unassembled WGS sequence"/>
</dbReference>
<keyword evidence="3" id="KW-1185">Reference proteome</keyword>
<reference evidence="2 3" key="1">
    <citation type="journal article" date="2024" name="Commun. Biol.">
        <title>Comparative genomic analysis of thermophilic fungi reveals convergent evolutionary adaptations and gene losses.</title>
        <authorList>
            <person name="Steindorff A.S."/>
            <person name="Aguilar-Pontes M.V."/>
            <person name="Robinson A.J."/>
            <person name="Andreopoulos B."/>
            <person name="LaButti K."/>
            <person name="Kuo A."/>
            <person name="Mondo S."/>
            <person name="Riley R."/>
            <person name="Otillar R."/>
            <person name="Haridas S."/>
            <person name="Lipzen A."/>
            <person name="Grimwood J."/>
            <person name="Schmutz J."/>
            <person name="Clum A."/>
            <person name="Reid I.D."/>
            <person name="Moisan M.C."/>
            <person name="Butler G."/>
            <person name="Nguyen T.T.M."/>
            <person name="Dewar K."/>
            <person name="Conant G."/>
            <person name="Drula E."/>
            <person name="Henrissat B."/>
            <person name="Hansel C."/>
            <person name="Singer S."/>
            <person name="Hutchinson M.I."/>
            <person name="de Vries R.P."/>
            <person name="Natvig D.O."/>
            <person name="Powell A.J."/>
            <person name="Tsang A."/>
            <person name="Grigoriev I.V."/>
        </authorList>
    </citation>
    <scope>NUCLEOTIDE SEQUENCE [LARGE SCALE GENOMIC DNA]</scope>
    <source>
        <strain evidence="2 3">ATCC 24622</strain>
    </source>
</reference>
<evidence type="ECO:0000256" key="1">
    <source>
        <dbReference type="SAM" id="MobiDB-lite"/>
    </source>
</evidence>
<gene>
    <name evidence="2" type="ORF">VTK73DRAFT_8355</name>
</gene>
<proteinExistence type="predicted"/>
<dbReference type="EMBL" id="JAZHXJ010000006">
    <property type="protein sequence ID" value="KAL1883819.1"/>
    <property type="molecule type" value="Genomic_DNA"/>
</dbReference>
<evidence type="ECO:0000313" key="3">
    <source>
        <dbReference type="Proteomes" id="UP001586593"/>
    </source>
</evidence>
<accession>A0ABR3Y7Y4</accession>
<feature type="compositionally biased region" description="Basic and acidic residues" evidence="1">
    <location>
        <begin position="118"/>
        <end position="127"/>
    </location>
</feature>
<feature type="region of interest" description="Disordered" evidence="1">
    <location>
        <begin position="1"/>
        <end position="185"/>
    </location>
</feature>
<feature type="compositionally biased region" description="Polar residues" evidence="1">
    <location>
        <begin position="1"/>
        <end position="10"/>
    </location>
</feature>
<name>A0ABR3Y7Y4_9PEZI</name>
<organism evidence="2 3">
    <name type="scientific">Phialemonium thermophilum</name>
    <dbReference type="NCBI Taxonomy" id="223376"/>
    <lineage>
        <taxon>Eukaryota</taxon>
        <taxon>Fungi</taxon>
        <taxon>Dikarya</taxon>
        <taxon>Ascomycota</taxon>
        <taxon>Pezizomycotina</taxon>
        <taxon>Sordariomycetes</taxon>
        <taxon>Sordariomycetidae</taxon>
        <taxon>Cephalothecales</taxon>
        <taxon>Cephalothecaceae</taxon>
        <taxon>Phialemonium</taxon>
    </lineage>
</organism>